<reference evidence="1" key="1">
    <citation type="submission" date="2015-06" db="EMBL/GenBank/DDBJ databases">
        <authorList>
            <person name="Joergensen T."/>
        </authorList>
    </citation>
    <scope>NUCLEOTIDE SEQUENCE</scope>
    <source>
        <plasmid evidence="1">pRGRH0658</plasmid>
    </source>
</reference>
<reference evidence="1" key="2">
    <citation type="submission" date="2015-07" db="EMBL/GenBank/DDBJ databases">
        <title>Plasmids, circular viruses and viroids from rat gut.</title>
        <authorList>
            <person name="Jorgensen T.J."/>
            <person name="Hansen M.A."/>
            <person name="Xu Z."/>
            <person name="Tabak M.A."/>
            <person name="Sorensen S.J."/>
            <person name="Hansen L.H."/>
        </authorList>
    </citation>
    <scope>NUCLEOTIDE SEQUENCE</scope>
    <source>
        <plasmid evidence="1">pRGRH0658</plasmid>
    </source>
</reference>
<organism evidence="1">
    <name type="scientific">uncultured prokaryote</name>
    <dbReference type="NCBI Taxonomy" id="198431"/>
    <lineage>
        <taxon>unclassified sequences</taxon>
        <taxon>environmental samples</taxon>
    </lineage>
</organism>
<keyword evidence="1" id="KW-0614">Plasmid</keyword>
<name>A0A0H5Q108_9ZZZZ</name>
<proteinExistence type="predicted"/>
<evidence type="ECO:0000313" key="1">
    <source>
        <dbReference type="EMBL" id="CRY95538.1"/>
    </source>
</evidence>
<geneLocation type="plasmid" evidence="1">
    <name>pRGRH0658</name>
</geneLocation>
<accession>A0A0H5Q108</accession>
<dbReference type="AlphaFoldDB" id="A0A0H5Q108"/>
<sequence length="102" mass="11509">MNTHETLLLKTLQAKQLHKNGGDTARFIDAVLDQNPEEAERLTKNVCARIPLALAEQMEGFGSLLDLNKREIITMALRDFLDKAKSLVDEYDAWPLPDDGEE</sequence>
<protein>
    <submittedName>
        <fullName evidence="1">Uncharacterized protein</fullName>
    </submittedName>
</protein>
<dbReference type="EMBL" id="LN853282">
    <property type="protein sequence ID" value="CRY95538.1"/>
    <property type="molecule type" value="Genomic_DNA"/>
</dbReference>